<dbReference type="EMBL" id="JAAMPJ010000002">
    <property type="protein sequence ID" value="NGY59449.1"/>
    <property type="molecule type" value="Genomic_DNA"/>
</dbReference>
<proteinExistence type="predicted"/>
<gene>
    <name evidence="2" type="ORF">G7043_10980</name>
</gene>
<dbReference type="InterPro" id="IPR010982">
    <property type="entry name" value="Lambda_DNA-bd_dom_sf"/>
</dbReference>
<feature type="domain" description="DUF5753" evidence="1">
    <location>
        <begin position="98"/>
        <end position="272"/>
    </location>
</feature>
<evidence type="ECO:0000313" key="2">
    <source>
        <dbReference type="EMBL" id="NGY59449.1"/>
    </source>
</evidence>
<name>A0A7C9RP22_9PSEU</name>
<dbReference type="InterPro" id="IPR043917">
    <property type="entry name" value="DUF5753"/>
</dbReference>
<dbReference type="Pfam" id="PF19054">
    <property type="entry name" value="DUF5753"/>
    <property type="match status" value="1"/>
</dbReference>
<dbReference type="Proteomes" id="UP000481360">
    <property type="component" value="Unassembled WGS sequence"/>
</dbReference>
<dbReference type="GO" id="GO:0003677">
    <property type="term" value="F:DNA binding"/>
    <property type="evidence" value="ECO:0007669"/>
    <property type="project" value="InterPro"/>
</dbReference>
<accession>A0A7C9RP22</accession>
<keyword evidence="3" id="KW-1185">Reference proteome</keyword>
<evidence type="ECO:0000313" key="3">
    <source>
        <dbReference type="Proteomes" id="UP000481360"/>
    </source>
</evidence>
<reference evidence="2 3" key="1">
    <citation type="submission" date="2020-03" db="EMBL/GenBank/DDBJ databases">
        <title>Isolation and identification of active actinomycetes.</title>
        <authorList>
            <person name="Sun X."/>
        </authorList>
    </citation>
    <scope>NUCLEOTIDE SEQUENCE [LARGE SCALE GENOMIC DNA]</scope>
    <source>
        <strain evidence="2 3">NEAU-D13</strain>
    </source>
</reference>
<evidence type="ECO:0000259" key="1">
    <source>
        <dbReference type="Pfam" id="PF19054"/>
    </source>
</evidence>
<comment type="caution">
    <text evidence="2">The sequence shown here is derived from an EMBL/GenBank/DDBJ whole genome shotgun (WGS) entry which is preliminary data.</text>
</comment>
<dbReference type="SUPFAM" id="SSF47413">
    <property type="entry name" value="lambda repressor-like DNA-binding domains"/>
    <property type="match status" value="1"/>
</dbReference>
<organism evidence="2 3">
    <name type="scientific">Lentzea alba</name>
    <dbReference type="NCBI Taxonomy" id="2714351"/>
    <lineage>
        <taxon>Bacteria</taxon>
        <taxon>Bacillati</taxon>
        <taxon>Actinomycetota</taxon>
        <taxon>Actinomycetes</taxon>
        <taxon>Pseudonocardiales</taxon>
        <taxon>Pseudonocardiaceae</taxon>
        <taxon>Lentzea</taxon>
    </lineage>
</organism>
<sequence length="279" mass="31382">MPKRSSSVVGREFGNGVRAIIARTGFTHRRLAELLGWQEAKISDLTLGKGGVTEQDVLLLLAYCQATVEEREHLLALFRETREVGWLQVPEDGLPDQVRTLIDQEREADEIIDWSMIVVPGLLQTPEYGYVVTEYAPSVKAEDVPKVAAARAARAKILEPGRKFTFFVHEQALWLPVGGLEVWREQLAHLLRMSVRKYISLRIVPRSVGMHAGTAGDFRVMKFPKYPPVVYAESVNYCLFFDDPNTIKVHEDILTALAALALSEADSREVIDKILEDLQ</sequence>
<dbReference type="AlphaFoldDB" id="A0A7C9RP22"/>
<dbReference type="RefSeq" id="WP_166045453.1">
    <property type="nucleotide sequence ID" value="NZ_JAAMPJ010000002.1"/>
</dbReference>
<protein>
    <submittedName>
        <fullName evidence="2">Helix-turn-helix domain-containing protein</fullName>
    </submittedName>
</protein>
<dbReference type="Pfam" id="PF13560">
    <property type="entry name" value="HTH_31"/>
    <property type="match status" value="1"/>
</dbReference>